<dbReference type="PANTHER" id="PTHR21340:SF7">
    <property type="entry name" value="NUDIX HYDROLASE DOMAIN-CONTAINING PROTEIN"/>
    <property type="match status" value="1"/>
</dbReference>
<dbReference type="GO" id="GO:0006167">
    <property type="term" value="P:AMP biosynthetic process"/>
    <property type="evidence" value="ECO:0007669"/>
    <property type="project" value="TreeGrafter"/>
</dbReference>
<reference evidence="4 5" key="1">
    <citation type="submission" date="2018-06" db="EMBL/GenBank/DDBJ databases">
        <title>Whole genome sequencing of a novel hydrocarbon degrading bacterial strain, PW21 isolated from oil contaminated produced water sample.</title>
        <authorList>
            <person name="Nagkirti P."/>
            <person name="Shaikh A."/>
            <person name="Gowdaman V."/>
            <person name="Engineer A.E."/>
            <person name="Dagar S."/>
            <person name="Dhakephalkar P.K."/>
        </authorList>
    </citation>
    <scope>NUCLEOTIDE SEQUENCE [LARGE SCALE GENOMIC DNA]</scope>
    <source>
        <strain evidence="4 5">PW21</strain>
    </source>
</reference>
<proteinExistence type="predicted"/>
<dbReference type="GO" id="GO:0004081">
    <property type="term" value="F:bis(5'-nucleosyl)-tetraphosphatase (asymmetrical) activity"/>
    <property type="evidence" value="ECO:0007669"/>
    <property type="project" value="TreeGrafter"/>
</dbReference>
<dbReference type="AlphaFoldDB" id="A0A2W5Y335"/>
<dbReference type="SUPFAM" id="SSF55811">
    <property type="entry name" value="Nudix"/>
    <property type="match status" value="1"/>
</dbReference>
<dbReference type="InterPro" id="IPR020084">
    <property type="entry name" value="NUDIX_hydrolase_CS"/>
</dbReference>
<dbReference type="PANTHER" id="PTHR21340">
    <property type="entry name" value="DIADENOSINE 5,5-P1,P4-TETRAPHOSPHATE PYROPHOSPHOHYDROLASE MUTT"/>
    <property type="match status" value="1"/>
</dbReference>
<evidence type="ECO:0000256" key="1">
    <source>
        <dbReference type="ARBA" id="ARBA00022801"/>
    </source>
</evidence>
<keyword evidence="5" id="KW-1185">Reference proteome</keyword>
<evidence type="ECO:0000313" key="4">
    <source>
        <dbReference type="EMBL" id="PZR52134.1"/>
    </source>
</evidence>
<dbReference type="Pfam" id="PF00293">
    <property type="entry name" value="NUDIX"/>
    <property type="match status" value="1"/>
</dbReference>
<dbReference type="PROSITE" id="PS51462">
    <property type="entry name" value="NUDIX"/>
    <property type="match status" value="1"/>
</dbReference>
<dbReference type="Gene3D" id="3.90.79.10">
    <property type="entry name" value="Nucleoside Triphosphate Pyrophosphohydrolase"/>
    <property type="match status" value="1"/>
</dbReference>
<dbReference type="InterPro" id="IPR015797">
    <property type="entry name" value="NUDIX_hydrolase-like_dom_sf"/>
</dbReference>
<evidence type="ECO:0000256" key="2">
    <source>
        <dbReference type="SAM" id="MobiDB-lite"/>
    </source>
</evidence>
<keyword evidence="1 4" id="KW-0378">Hydrolase</keyword>
<organism evidence="4 5">
    <name type="scientific">Xylanimonas oleitrophica</name>
    <dbReference type="NCBI Taxonomy" id="2607479"/>
    <lineage>
        <taxon>Bacteria</taxon>
        <taxon>Bacillati</taxon>
        <taxon>Actinomycetota</taxon>
        <taxon>Actinomycetes</taxon>
        <taxon>Micrococcales</taxon>
        <taxon>Promicromonosporaceae</taxon>
        <taxon>Xylanimonas</taxon>
    </lineage>
</organism>
<dbReference type="PROSITE" id="PS00893">
    <property type="entry name" value="NUDIX_BOX"/>
    <property type="match status" value="1"/>
</dbReference>
<dbReference type="EMBL" id="QKWH01000012">
    <property type="protein sequence ID" value="PZR52134.1"/>
    <property type="molecule type" value="Genomic_DNA"/>
</dbReference>
<feature type="region of interest" description="Disordered" evidence="2">
    <location>
        <begin position="1"/>
        <end position="22"/>
    </location>
</feature>
<dbReference type="InterPro" id="IPR000086">
    <property type="entry name" value="NUDIX_hydrolase_dom"/>
</dbReference>
<name>A0A2W5Y335_9MICO</name>
<dbReference type="Proteomes" id="UP000248783">
    <property type="component" value="Unassembled WGS sequence"/>
</dbReference>
<protein>
    <submittedName>
        <fullName evidence="4">NUDIX hydrolase</fullName>
    </submittedName>
</protein>
<comment type="caution">
    <text evidence="4">The sequence shown here is derived from an EMBL/GenBank/DDBJ whole genome shotgun (WGS) entry which is preliminary data.</text>
</comment>
<evidence type="ECO:0000259" key="3">
    <source>
        <dbReference type="PROSITE" id="PS51462"/>
    </source>
</evidence>
<sequence length="167" mass="17932">MPTTSAGLLLYRRAPEGSGPRGETGVEVLLAHMGGPFWARKDAGAWTVPKGEPEPGEEPYAAALREAAEELGLPLPAPRRPDLDLGEVRQRAGKRVLVWAREVAPDAVDVGAVRSNTVEVEWPPRSGRRIEVPEVDRAAWFAPDAARAVVVSAQAAFVDRLLEALDG</sequence>
<feature type="domain" description="Nudix hydrolase" evidence="3">
    <location>
        <begin position="1"/>
        <end position="163"/>
    </location>
</feature>
<dbReference type="RefSeq" id="WP_111251697.1">
    <property type="nucleotide sequence ID" value="NZ_QKWH01000012.1"/>
</dbReference>
<accession>A0A2W5Y335</accession>
<dbReference type="InterPro" id="IPR051325">
    <property type="entry name" value="Nudix_hydrolase_domain"/>
</dbReference>
<gene>
    <name evidence="4" type="ORF">DNL40_13025</name>
</gene>
<dbReference type="GO" id="GO:0006754">
    <property type="term" value="P:ATP biosynthetic process"/>
    <property type="evidence" value="ECO:0007669"/>
    <property type="project" value="TreeGrafter"/>
</dbReference>
<evidence type="ECO:0000313" key="5">
    <source>
        <dbReference type="Proteomes" id="UP000248783"/>
    </source>
</evidence>